<evidence type="ECO:0000256" key="1">
    <source>
        <dbReference type="SAM" id="SignalP"/>
    </source>
</evidence>
<name>A0A0N7H2C6_PSEFL</name>
<dbReference type="PROSITE" id="PS51257">
    <property type="entry name" value="PROKAR_LIPOPROTEIN"/>
    <property type="match status" value="1"/>
</dbReference>
<gene>
    <name evidence="2" type="ORF">AO356_16595</name>
</gene>
<sequence>MEDQKKFVAGVLLSLAACLASSASCARDEIVNVEVHNATAAVIVPGRDFTWTQNPANAGHSFSINPGESQELTYYLPQSRAEREAFSYTQGSRTCQFSFGHVARAPGSDKEAMPYHRWVKAEPAGSCVAELFYVEDDDDYVSHGGTRVKFSMN</sequence>
<dbReference type="EMBL" id="CP012831">
    <property type="protein sequence ID" value="ALI08364.1"/>
    <property type="molecule type" value="Genomic_DNA"/>
</dbReference>
<feature type="chain" id="PRO_5006012416" description="Lipoprotein" evidence="1">
    <location>
        <begin position="27"/>
        <end position="153"/>
    </location>
</feature>
<dbReference type="RefSeq" id="WP_060740670.1">
    <property type="nucleotide sequence ID" value="NZ_CP012831.1"/>
</dbReference>
<protein>
    <recommendedName>
        <fullName evidence="4">Lipoprotein</fullName>
    </recommendedName>
</protein>
<reference evidence="2 3" key="2">
    <citation type="journal article" date="2018" name="Nature">
        <title>Mutant phenotypes for thousands of bacterial genes of unknown function.</title>
        <authorList>
            <person name="Price M.N."/>
            <person name="Wetmore K.M."/>
            <person name="Waters R.J."/>
            <person name="Callaghan M."/>
            <person name="Ray J."/>
            <person name="Liu H."/>
            <person name="Kuehl J.V."/>
            <person name="Melnyk R.A."/>
            <person name="Lamson J.S."/>
            <person name="Suh Y."/>
            <person name="Carlson H.K."/>
            <person name="Esquivel Z."/>
            <person name="Sadeeshkumar H."/>
            <person name="Chakraborty R."/>
            <person name="Zane G.M."/>
            <person name="Rubin B.E."/>
            <person name="Wall J.D."/>
            <person name="Visel A."/>
            <person name="Bristow J."/>
            <person name="Blow M.J."/>
            <person name="Arkin A.P."/>
            <person name="Deutschbauer A.M."/>
        </authorList>
    </citation>
    <scope>NUCLEOTIDE SEQUENCE [LARGE SCALE GENOMIC DNA]</scope>
    <source>
        <strain evidence="2 3">FW300-N2C3</strain>
    </source>
</reference>
<organism evidence="2 3">
    <name type="scientific">Pseudomonas fluorescens</name>
    <dbReference type="NCBI Taxonomy" id="294"/>
    <lineage>
        <taxon>Bacteria</taxon>
        <taxon>Pseudomonadati</taxon>
        <taxon>Pseudomonadota</taxon>
        <taxon>Gammaproteobacteria</taxon>
        <taxon>Pseudomonadales</taxon>
        <taxon>Pseudomonadaceae</taxon>
        <taxon>Pseudomonas</taxon>
    </lineage>
</organism>
<accession>A0A0N7H2C6</accession>
<proteinExistence type="predicted"/>
<evidence type="ECO:0008006" key="4">
    <source>
        <dbReference type="Google" id="ProtNLM"/>
    </source>
</evidence>
<keyword evidence="1" id="KW-0732">Signal</keyword>
<dbReference type="AlphaFoldDB" id="A0A0N7H2C6"/>
<evidence type="ECO:0000313" key="2">
    <source>
        <dbReference type="EMBL" id="ALI08364.1"/>
    </source>
</evidence>
<dbReference type="OrthoDB" id="6889680at2"/>
<reference evidence="3" key="1">
    <citation type="submission" date="2015-09" db="EMBL/GenBank/DDBJ databases">
        <title>Whole genome sequence of Pseudomonas fluorescens FW300-N2C3.</title>
        <authorList>
            <person name="Ray J."/>
            <person name="Melnyk R."/>
            <person name="Deutschbauer A."/>
        </authorList>
    </citation>
    <scope>NUCLEOTIDE SEQUENCE [LARGE SCALE GENOMIC DNA]</scope>
    <source>
        <strain evidence="3">FW300-N2C3</strain>
    </source>
</reference>
<feature type="signal peptide" evidence="1">
    <location>
        <begin position="1"/>
        <end position="26"/>
    </location>
</feature>
<evidence type="ECO:0000313" key="3">
    <source>
        <dbReference type="Proteomes" id="UP000059425"/>
    </source>
</evidence>
<dbReference type="Proteomes" id="UP000059425">
    <property type="component" value="Chromosome"/>
</dbReference>